<organism evidence="3 5">
    <name type="scientific">Medicago truncatula</name>
    <name type="common">Barrel medic</name>
    <name type="synonym">Medicago tribuloides</name>
    <dbReference type="NCBI Taxonomy" id="3880"/>
    <lineage>
        <taxon>Eukaryota</taxon>
        <taxon>Viridiplantae</taxon>
        <taxon>Streptophyta</taxon>
        <taxon>Embryophyta</taxon>
        <taxon>Tracheophyta</taxon>
        <taxon>Spermatophyta</taxon>
        <taxon>Magnoliopsida</taxon>
        <taxon>eudicotyledons</taxon>
        <taxon>Gunneridae</taxon>
        <taxon>Pentapetalae</taxon>
        <taxon>rosids</taxon>
        <taxon>fabids</taxon>
        <taxon>Fabales</taxon>
        <taxon>Fabaceae</taxon>
        <taxon>Papilionoideae</taxon>
        <taxon>50 kb inversion clade</taxon>
        <taxon>NPAAA clade</taxon>
        <taxon>Hologalegina</taxon>
        <taxon>IRL clade</taxon>
        <taxon>Trifolieae</taxon>
        <taxon>Medicago</taxon>
    </lineage>
</organism>
<accession>G7L1L5</accession>
<protein>
    <submittedName>
        <fullName evidence="3">Transmembrane protein, putative</fullName>
    </submittedName>
</protein>
<reference evidence="3 5" key="1">
    <citation type="journal article" date="2011" name="Nature">
        <title>The Medicago genome provides insight into the evolution of rhizobial symbioses.</title>
        <authorList>
            <person name="Young N.D."/>
            <person name="Debelle F."/>
            <person name="Oldroyd G.E."/>
            <person name="Geurts R."/>
            <person name="Cannon S.B."/>
            <person name="Udvardi M.K."/>
            <person name="Benedito V.A."/>
            <person name="Mayer K.F."/>
            <person name="Gouzy J."/>
            <person name="Schoof H."/>
            <person name="Van de Peer Y."/>
            <person name="Proost S."/>
            <person name="Cook D.R."/>
            <person name="Meyers B.C."/>
            <person name="Spannagl M."/>
            <person name="Cheung F."/>
            <person name="De Mita S."/>
            <person name="Krishnakumar V."/>
            <person name="Gundlach H."/>
            <person name="Zhou S."/>
            <person name="Mudge J."/>
            <person name="Bharti A.K."/>
            <person name="Murray J.D."/>
            <person name="Naoumkina M.A."/>
            <person name="Rosen B."/>
            <person name="Silverstein K.A."/>
            <person name="Tang H."/>
            <person name="Rombauts S."/>
            <person name="Zhao P.X."/>
            <person name="Zhou P."/>
            <person name="Barbe V."/>
            <person name="Bardou P."/>
            <person name="Bechner M."/>
            <person name="Bellec A."/>
            <person name="Berger A."/>
            <person name="Berges H."/>
            <person name="Bidwell S."/>
            <person name="Bisseling T."/>
            <person name="Choisne N."/>
            <person name="Couloux A."/>
            <person name="Denny R."/>
            <person name="Deshpande S."/>
            <person name="Dai X."/>
            <person name="Doyle J.J."/>
            <person name="Dudez A.M."/>
            <person name="Farmer A.D."/>
            <person name="Fouteau S."/>
            <person name="Franken C."/>
            <person name="Gibelin C."/>
            <person name="Gish J."/>
            <person name="Goldstein S."/>
            <person name="Gonzalez A.J."/>
            <person name="Green P.J."/>
            <person name="Hallab A."/>
            <person name="Hartog M."/>
            <person name="Hua A."/>
            <person name="Humphray S.J."/>
            <person name="Jeong D.H."/>
            <person name="Jing Y."/>
            <person name="Jocker A."/>
            <person name="Kenton S.M."/>
            <person name="Kim D.J."/>
            <person name="Klee K."/>
            <person name="Lai H."/>
            <person name="Lang C."/>
            <person name="Lin S."/>
            <person name="Macmil S.L."/>
            <person name="Magdelenat G."/>
            <person name="Matthews L."/>
            <person name="McCorrison J."/>
            <person name="Monaghan E.L."/>
            <person name="Mun J.H."/>
            <person name="Najar F.Z."/>
            <person name="Nicholson C."/>
            <person name="Noirot C."/>
            <person name="O'Bleness M."/>
            <person name="Paule C.R."/>
            <person name="Poulain J."/>
            <person name="Prion F."/>
            <person name="Qin B."/>
            <person name="Qu C."/>
            <person name="Retzel E.F."/>
            <person name="Riddle C."/>
            <person name="Sallet E."/>
            <person name="Samain S."/>
            <person name="Samson N."/>
            <person name="Sanders I."/>
            <person name="Saurat O."/>
            <person name="Scarpelli C."/>
            <person name="Schiex T."/>
            <person name="Segurens B."/>
            <person name="Severin A.J."/>
            <person name="Sherrier D.J."/>
            <person name="Shi R."/>
            <person name="Sims S."/>
            <person name="Singer S.R."/>
            <person name="Sinharoy S."/>
            <person name="Sterck L."/>
            <person name="Viollet A."/>
            <person name="Wang B.B."/>
            <person name="Wang K."/>
            <person name="Wang M."/>
            <person name="Wang X."/>
            <person name="Warfsmann J."/>
            <person name="Weissenbach J."/>
            <person name="White D.D."/>
            <person name="White J.D."/>
            <person name="Wiley G.B."/>
            <person name="Wincker P."/>
            <person name="Xing Y."/>
            <person name="Yang L."/>
            <person name="Yao Z."/>
            <person name="Ying F."/>
            <person name="Zhai J."/>
            <person name="Zhou L."/>
            <person name="Zuber A."/>
            <person name="Denarie J."/>
            <person name="Dixon R.A."/>
            <person name="May G.D."/>
            <person name="Schwartz D.C."/>
            <person name="Rogers J."/>
            <person name="Quetier F."/>
            <person name="Town C.D."/>
            <person name="Roe B.A."/>
        </authorList>
    </citation>
    <scope>NUCLEOTIDE SEQUENCE [LARGE SCALE GENOMIC DNA]</scope>
    <source>
        <strain evidence="3">A17</strain>
        <strain evidence="4 5">cv. Jemalong A17</strain>
    </source>
</reference>
<reference evidence="3 5" key="2">
    <citation type="journal article" date="2014" name="BMC Genomics">
        <title>An improved genome release (version Mt4.0) for the model legume Medicago truncatula.</title>
        <authorList>
            <person name="Tang H."/>
            <person name="Krishnakumar V."/>
            <person name="Bidwell S."/>
            <person name="Rosen B."/>
            <person name="Chan A."/>
            <person name="Zhou S."/>
            <person name="Gentzbittel L."/>
            <person name="Childs K.L."/>
            <person name="Yandell M."/>
            <person name="Gundlach H."/>
            <person name="Mayer K.F."/>
            <person name="Schwartz D.C."/>
            <person name="Town C.D."/>
        </authorList>
    </citation>
    <scope>GENOME REANNOTATION</scope>
    <source>
        <strain evidence="4 5">cv. Jemalong A17</strain>
    </source>
</reference>
<dbReference type="AlphaFoldDB" id="G7L1L5"/>
<keyword evidence="2" id="KW-1133">Transmembrane helix</keyword>
<keyword evidence="5" id="KW-1185">Reference proteome</keyword>
<evidence type="ECO:0000313" key="4">
    <source>
        <dbReference type="EnsemblPlants" id="AES80949"/>
    </source>
</evidence>
<proteinExistence type="predicted"/>
<feature type="transmembrane region" description="Helical" evidence="2">
    <location>
        <begin position="73"/>
        <end position="90"/>
    </location>
</feature>
<gene>
    <name evidence="3" type="ordered locus">MTR_7g086840</name>
</gene>
<evidence type="ECO:0000256" key="2">
    <source>
        <dbReference type="SAM" id="Phobius"/>
    </source>
</evidence>
<dbReference type="EnsemblPlants" id="AES80949">
    <property type="protein sequence ID" value="AES80949"/>
    <property type="gene ID" value="MTR_7g086840"/>
</dbReference>
<feature type="region of interest" description="Disordered" evidence="1">
    <location>
        <begin position="1"/>
        <end position="27"/>
    </location>
</feature>
<feature type="compositionally biased region" description="Polar residues" evidence="1">
    <location>
        <begin position="1"/>
        <end position="11"/>
    </location>
</feature>
<reference evidence="4" key="3">
    <citation type="submission" date="2015-04" db="UniProtKB">
        <authorList>
            <consortium name="EnsemblPlants"/>
        </authorList>
    </citation>
    <scope>IDENTIFICATION</scope>
    <source>
        <strain evidence="4">cv. Jemalong A17</strain>
    </source>
</reference>
<evidence type="ECO:0000256" key="1">
    <source>
        <dbReference type="SAM" id="MobiDB-lite"/>
    </source>
</evidence>
<sequence length="91" mass="10330">MIQQWNQSRGSTKVRPNPWVESLSDQGCSSKSFVKNRWKPIIFMALWPSFSGLIGFLQISYPDNPTAFHVHPKTMFVTIASFSTILLGLLD</sequence>
<dbReference type="HOGENOM" id="CLU_2430468_0_0_1"/>
<keyword evidence="2 3" id="KW-0812">Transmembrane</keyword>
<evidence type="ECO:0000313" key="3">
    <source>
        <dbReference type="EMBL" id="AES80949.1"/>
    </source>
</evidence>
<dbReference type="Proteomes" id="UP000002051">
    <property type="component" value="Unassembled WGS sequence"/>
</dbReference>
<feature type="transmembrane region" description="Helical" evidence="2">
    <location>
        <begin position="41"/>
        <end position="61"/>
    </location>
</feature>
<dbReference type="PaxDb" id="3880-AES80949"/>
<name>G7L1L5_MEDTR</name>
<keyword evidence="2" id="KW-0472">Membrane</keyword>
<evidence type="ECO:0000313" key="5">
    <source>
        <dbReference type="Proteomes" id="UP000002051"/>
    </source>
</evidence>
<dbReference type="EMBL" id="CM001223">
    <property type="protein sequence ID" value="AES80949.1"/>
    <property type="molecule type" value="Genomic_DNA"/>
</dbReference>